<name>A0ACC3YG81_COLTU</name>
<accession>A0ACC3YG81</accession>
<dbReference type="EMBL" id="VUJX02000010">
    <property type="protein sequence ID" value="KAL0930878.1"/>
    <property type="molecule type" value="Genomic_DNA"/>
</dbReference>
<dbReference type="Proteomes" id="UP000805649">
    <property type="component" value="Unassembled WGS sequence"/>
</dbReference>
<sequence length="1099" mass="120581">MSSSLQQLQSQQFRAASLDYSQHGLDSPGAQSHITTSSASHQPFSSGTPNDGMRSNSVSQGLVDASPFADDFSFPPHDLQDQNPIMFLGEPDHAADIFSTSHRPSISSMGGHQNSITVMPVAYGQAMDQRRHSIIASEDGSQDSGHAEPNSLEDAGADEFGLPTQAAGSSSEMNAKSKEDKTDQTPAWSELKTKAGKERKRLPLACIACRRKKIRCSGEKPACKHCLRSRIPCVYKVTTRKAAPRTDYMAMLDKRLKRMEERIIKIVPKSEQDANAASLTRAVVKPAIPGSLPTSKANAKKRGSDEAFGQDLDHWAKAPTKSKIDAPSKPTSLQAQEAEENRLFLEGLDALPPKELQEHLAEVFFENIYGQAYHLLHKPSYMRKLRAGTLPPVLVLSVCAIAARFSNHPKLNSSSPNFLRGEEWASHARDICTRRYEWPNITILTCLLILGLHEFGTCHGGRSWALGGQAIRMAFALQLHKDLDHDPLNRNGSSQLSFIDREIRRRTMWACFLMDRFNSSGTERPTFVREETIEIPLPIKEKYFQLDMPAPTETLRGKVPHAALGEGDQFADAKDNMGVAAYMIKTITLWGKIITYLNQGGKELDPHPIWSPESQYAGLIKDAEELLESTPDFLKYSPENLQLHDTEKMANQYLFLHIAMQQNILFLNRVAVAAPNSPVTQDIPRDFIAKAGDKTFTAANRISEVLKDAESYMVTAPFVGYCAFSSGTVHTLGIFSGNPAVEAASKRNLATNVKFLSKMKRYWGMFHYMSENLRDQYRSCADAARGGSQKKESSTASPMFQYGDWFDRYPHGVSQSDFSDPATHKKKEKGDDAVLEQKPELHTVEEFFTTLSPPPSTEGNPSRPNPSKRRSFAGKKLGAASVRSDGSQLDPLSTENIAASAQEQLSARMHQQRSMSGALGGQTSGPASFNALNVSHSQGSSYHAMSPISPIAVGQFAHHHQGPPSFYPPELLSMSLNQQNGILQPLDRQLVLGAYSMDPGNMAGQFDGIDWDGMPTGANNASGAHREGSRPRPQRGGINGMGAGHGHGQGDGMGFVGQEASSAWFMPFNMKPPEIGHDMGMNLDGFGNMFSNGLHHGAR</sequence>
<reference evidence="1 2" key="1">
    <citation type="journal article" date="2020" name="Phytopathology">
        <title>Genome Sequence Resources of Colletotrichum truncatum, C. plurivorum, C. musicola, and C. sojae: Four Species Pathogenic to Soybean (Glycine max).</title>
        <authorList>
            <person name="Rogerio F."/>
            <person name="Boufleur T.R."/>
            <person name="Ciampi-Guillardi M."/>
            <person name="Sukno S.A."/>
            <person name="Thon M.R."/>
            <person name="Massola Junior N.S."/>
            <person name="Baroncelli R."/>
        </authorList>
    </citation>
    <scope>NUCLEOTIDE SEQUENCE [LARGE SCALE GENOMIC DNA]</scope>
    <source>
        <strain evidence="1 2">CMES1059</strain>
    </source>
</reference>
<evidence type="ECO:0000313" key="1">
    <source>
        <dbReference type="EMBL" id="KAL0930878.1"/>
    </source>
</evidence>
<comment type="caution">
    <text evidence="1">The sequence shown here is derived from an EMBL/GenBank/DDBJ whole genome shotgun (WGS) entry which is preliminary data.</text>
</comment>
<gene>
    <name evidence="1" type="ORF">CTRU02_213613</name>
</gene>
<keyword evidence="2" id="KW-1185">Reference proteome</keyword>
<evidence type="ECO:0000313" key="2">
    <source>
        <dbReference type="Proteomes" id="UP000805649"/>
    </source>
</evidence>
<organism evidence="1 2">
    <name type="scientific">Colletotrichum truncatum</name>
    <name type="common">Anthracnose fungus</name>
    <name type="synonym">Colletotrichum capsici</name>
    <dbReference type="NCBI Taxonomy" id="5467"/>
    <lineage>
        <taxon>Eukaryota</taxon>
        <taxon>Fungi</taxon>
        <taxon>Dikarya</taxon>
        <taxon>Ascomycota</taxon>
        <taxon>Pezizomycotina</taxon>
        <taxon>Sordariomycetes</taxon>
        <taxon>Hypocreomycetidae</taxon>
        <taxon>Glomerellales</taxon>
        <taxon>Glomerellaceae</taxon>
        <taxon>Colletotrichum</taxon>
        <taxon>Colletotrichum truncatum species complex</taxon>
    </lineage>
</organism>
<proteinExistence type="predicted"/>
<protein>
    <submittedName>
        <fullName evidence="1">Zinc finger transcription factor 1</fullName>
    </submittedName>
</protein>